<dbReference type="PRINTS" id="PR00111">
    <property type="entry name" value="ABHYDROLASE"/>
</dbReference>
<name>A0A857JE70_9BURK</name>
<protein>
    <submittedName>
        <fullName evidence="2">Alpha/beta fold hydrolase</fullName>
    </submittedName>
</protein>
<dbReference type="KEGG" id="xyk:GT347_26585"/>
<dbReference type="EMBL" id="CP047650">
    <property type="protein sequence ID" value="QHJ01243.1"/>
    <property type="molecule type" value="Genomic_DNA"/>
</dbReference>
<dbReference type="SUPFAM" id="SSF53474">
    <property type="entry name" value="alpha/beta-Hydrolases"/>
    <property type="match status" value="1"/>
</dbReference>
<sequence length="296" mass="32792">MFDGFSTHDVPVEGATIHALVGGHGPALLLLHGHPQTHAMWHRVAEGLAMRFTVVVADLRGYGDSSRPEADPQNMAYSKRTMARDMVQLMAHLGFERFLLGAHDRGARVAHRLALDHPERVEKLMLLDIAPTVDMYAGTNEDFARAYWHWFFLIQPAPLPERLIEADPAAYVREVMGRRHAGLAAFAPAAMAEYERCIAIPGTAAAICADYRASAGIDLEHDRDDREAGNKLKMPVRVMWGANGVVHRCFDVLELWQAQAEDISGVLAPCGHYLAEEDPATVLGQMHDFFHSPKTD</sequence>
<dbReference type="InterPro" id="IPR050266">
    <property type="entry name" value="AB_hydrolase_sf"/>
</dbReference>
<keyword evidence="2" id="KW-0378">Hydrolase</keyword>
<dbReference type="PANTHER" id="PTHR43798">
    <property type="entry name" value="MONOACYLGLYCEROL LIPASE"/>
    <property type="match status" value="1"/>
</dbReference>
<dbReference type="InterPro" id="IPR000073">
    <property type="entry name" value="AB_hydrolase_1"/>
</dbReference>
<reference evidence="2 3" key="1">
    <citation type="submission" date="2020-01" db="EMBL/GenBank/DDBJ databases">
        <title>Genome sequencing of strain KACC 21265.</title>
        <authorList>
            <person name="Heo J."/>
            <person name="Kim S.-J."/>
            <person name="Kim J.-S."/>
            <person name="Hong S.-B."/>
            <person name="Kwon S.-W."/>
        </authorList>
    </citation>
    <scope>NUCLEOTIDE SEQUENCE [LARGE SCALE GENOMIC DNA]</scope>
    <source>
        <strain evidence="2 3">KACC 21265</strain>
    </source>
</reference>
<accession>A0A857JE70</accession>
<dbReference type="PANTHER" id="PTHR43798:SF33">
    <property type="entry name" value="HYDROLASE, PUTATIVE (AFU_ORTHOLOGUE AFUA_2G14860)-RELATED"/>
    <property type="match status" value="1"/>
</dbReference>
<organism evidence="2 3">
    <name type="scientific">Xylophilus rhododendri</name>
    <dbReference type="NCBI Taxonomy" id="2697032"/>
    <lineage>
        <taxon>Bacteria</taxon>
        <taxon>Pseudomonadati</taxon>
        <taxon>Pseudomonadota</taxon>
        <taxon>Betaproteobacteria</taxon>
        <taxon>Burkholderiales</taxon>
        <taxon>Xylophilus</taxon>
    </lineage>
</organism>
<dbReference type="InterPro" id="IPR029058">
    <property type="entry name" value="AB_hydrolase_fold"/>
</dbReference>
<keyword evidence="3" id="KW-1185">Reference proteome</keyword>
<dbReference type="RefSeq" id="WP_160555051.1">
    <property type="nucleotide sequence ID" value="NZ_CP047650.1"/>
</dbReference>
<dbReference type="AlphaFoldDB" id="A0A857JE70"/>
<evidence type="ECO:0000259" key="1">
    <source>
        <dbReference type="Pfam" id="PF00561"/>
    </source>
</evidence>
<evidence type="ECO:0000313" key="3">
    <source>
        <dbReference type="Proteomes" id="UP000464787"/>
    </source>
</evidence>
<dbReference type="Proteomes" id="UP000464787">
    <property type="component" value="Chromosome"/>
</dbReference>
<dbReference type="InterPro" id="IPR000639">
    <property type="entry name" value="Epox_hydrolase-like"/>
</dbReference>
<proteinExistence type="predicted"/>
<gene>
    <name evidence="2" type="ORF">GT347_26585</name>
</gene>
<dbReference type="GO" id="GO:0016787">
    <property type="term" value="F:hydrolase activity"/>
    <property type="evidence" value="ECO:0007669"/>
    <property type="project" value="UniProtKB-KW"/>
</dbReference>
<feature type="domain" description="AB hydrolase-1" evidence="1">
    <location>
        <begin position="26"/>
        <end position="279"/>
    </location>
</feature>
<evidence type="ECO:0000313" key="2">
    <source>
        <dbReference type="EMBL" id="QHJ01243.1"/>
    </source>
</evidence>
<dbReference type="PRINTS" id="PR00412">
    <property type="entry name" value="EPOXHYDRLASE"/>
</dbReference>
<dbReference type="Pfam" id="PF00561">
    <property type="entry name" value="Abhydrolase_1"/>
    <property type="match status" value="1"/>
</dbReference>
<dbReference type="Gene3D" id="3.40.50.1820">
    <property type="entry name" value="alpha/beta hydrolase"/>
    <property type="match status" value="1"/>
</dbReference>
<dbReference type="GO" id="GO:0016020">
    <property type="term" value="C:membrane"/>
    <property type="evidence" value="ECO:0007669"/>
    <property type="project" value="TreeGrafter"/>
</dbReference>